<organism evidence="3 4">
    <name type="scientific">Paenibacillus xanthanilyticus</name>
    <dbReference type="NCBI Taxonomy" id="1783531"/>
    <lineage>
        <taxon>Bacteria</taxon>
        <taxon>Bacillati</taxon>
        <taxon>Bacillota</taxon>
        <taxon>Bacilli</taxon>
        <taxon>Bacillales</taxon>
        <taxon>Paenibacillaceae</taxon>
        <taxon>Paenibacillus</taxon>
    </lineage>
</organism>
<accession>A0ABV8KC27</accession>
<proteinExistence type="predicted"/>
<dbReference type="InterPro" id="IPR054738">
    <property type="entry name" value="Siphovirus-type_tail_C"/>
</dbReference>
<dbReference type="Pfam" id="PF22768">
    <property type="entry name" value="SPP1_Dit"/>
    <property type="match status" value="1"/>
</dbReference>
<name>A0ABV8KC27_9BACL</name>
<evidence type="ECO:0000313" key="3">
    <source>
        <dbReference type="EMBL" id="MFC4103595.1"/>
    </source>
</evidence>
<feature type="domain" description="Siphovirus-type tail component C-terminal" evidence="2">
    <location>
        <begin position="175"/>
        <end position="264"/>
    </location>
</feature>
<dbReference type="Proteomes" id="UP001595715">
    <property type="component" value="Unassembled WGS sequence"/>
</dbReference>
<keyword evidence="4" id="KW-1185">Reference proteome</keyword>
<evidence type="ECO:0000313" key="4">
    <source>
        <dbReference type="Proteomes" id="UP001595715"/>
    </source>
</evidence>
<dbReference type="EMBL" id="JBHSAM010000036">
    <property type="protein sequence ID" value="MFC4103595.1"/>
    <property type="molecule type" value="Genomic_DNA"/>
</dbReference>
<comment type="caution">
    <text evidence="3">The sequence shown here is derived from an EMBL/GenBank/DDBJ whole genome shotgun (WGS) entry which is preliminary data.</text>
</comment>
<dbReference type="Pfam" id="PF05709">
    <property type="entry name" value="Sipho_tail"/>
    <property type="match status" value="1"/>
</dbReference>
<sequence length="272" mass="29052">MDNGGATFGGVSFASLGLRVVKADIPLLPDTRQAEEELPGYDGALDIETEYGPRTIELEVALVAADEGEYQARLAQIAKVFNARAGVKPLVLDRAPGKRWICKYNGSISVEKIAQFGTFTLPFKAFNPFSESVNDTTAPLEFGQGYTFGMGLRLGDAYSFSVTSSPTTVNVYHAGTHEAYPVIRISGAASNVSLTNNTTGQTFAYNAALASGDVLEIDCAPLAQSVRKDGTNAAHNFTGRFPKLVEGDNSITITAAGANLTVAFIFRHTYLY</sequence>
<reference evidence="4" key="1">
    <citation type="journal article" date="2019" name="Int. J. Syst. Evol. Microbiol.">
        <title>The Global Catalogue of Microorganisms (GCM) 10K type strain sequencing project: providing services to taxonomists for standard genome sequencing and annotation.</title>
        <authorList>
            <consortium name="The Broad Institute Genomics Platform"/>
            <consortium name="The Broad Institute Genome Sequencing Center for Infectious Disease"/>
            <person name="Wu L."/>
            <person name="Ma J."/>
        </authorList>
    </citation>
    <scope>NUCLEOTIDE SEQUENCE [LARGE SCALE GENOMIC DNA]</scope>
    <source>
        <strain evidence="4">IBRC-M 10987</strain>
    </source>
</reference>
<dbReference type="Gene3D" id="2.40.30.200">
    <property type="match status" value="1"/>
</dbReference>
<dbReference type="RefSeq" id="WP_377722177.1">
    <property type="nucleotide sequence ID" value="NZ_JBHSAM010000036.1"/>
</dbReference>
<dbReference type="Gene3D" id="2.60.120.860">
    <property type="match status" value="1"/>
</dbReference>
<feature type="domain" description="Siphovirus-type tail component RIFT-related" evidence="1">
    <location>
        <begin position="26"/>
        <end position="124"/>
    </location>
</feature>
<dbReference type="InterPro" id="IPR008841">
    <property type="entry name" value="Siphovirus-type_tail_N"/>
</dbReference>
<protein>
    <submittedName>
        <fullName evidence="3">Phage tail family protein</fullName>
    </submittedName>
</protein>
<evidence type="ECO:0000259" key="2">
    <source>
        <dbReference type="Pfam" id="PF22768"/>
    </source>
</evidence>
<gene>
    <name evidence="3" type="ORF">ACFOZ8_28655</name>
</gene>
<evidence type="ECO:0000259" key="1">
    <source>
        <dbReference type="Pfam" id="PF05709"/>
    </source>
</evidence>